<accession>A0A2Z3H920</accession>
<proteinExistence type="predicted"/>
<dbReference type="PANTHER" id="PTHR12697:SF5">
    <property type="entry name" value="DEOXYHYPUSINE HYDROXYLASE"/>
    <property type="match status" value="1"/>
</dbReference>
<dbReference type="Pfam" id="PF13646">
    <property type="entry name" value="HEAT_2"/>
    <property type="match status" value="2"/>
</dbReference>
<dbReference type="Proteomes" id="UP000245802">
    <property type="component" value="Chromosome"/>
</dbReference>
<dbReference type="InterPro" id="IPR004155">
    <property type="entry name" value="PBS_lyase_HEAT"/>
</dbReference>
<dbReference type="EMBL" id="CP025958">
    <property type="protein sequence ID" value="AWM39495.1"/>
    <property type="molecule type" value="Genomic_DNA"/>
</dbReference>
<evidence type="ECO:0000313" key="1">
    <source>
        <dbReference type="EMBL" id="AWM39495.1"/>
    </source>
</evidence>
<dbReference type="OrthoDB" id="284974at2"/>
<name>A0A2Z3H920_9BACT</name>
<gene>
    <name evidence="1" type="ORF">C1280_22540</name>
</gene>
<dbReference type="SUPFAM" id="SSF48371">
    <property type="entry name" value="ARM repeat"/>
    <property type="match status" value="1"/>
</dbReference>
<protein>
    <submittedName>
        <fullName evidence="1">HEAT repeat domain-containing protein</fullName>
    </submittedName>
</protein>
<sequence length="550" mass="57716">MRGEVVYGSGAARSIRQHRYGGSGALRAIVCPVRAGPGVSGTVGARHHPRSDSVVGGAGGAGVVLCVADRARANRRRSAPGALDARVRTAVRTYCGGISRRARVVARGRVGAHAAGGWVRGWGVCELCVCACVAGGCGVGVGRVRVVLAAPALVDVGRARVLFVHHLQRGGGVRWVGVASGAWGVLRRWWVSDREVLPPLTELSHRHEVRASSKTVARRLRVRWCELKLVTVRWSRPTFYGERRISVQQPSATADDPLPDLVRALRNASAAIRFRAAKDLGRLGWLAREAMPALVHALDDEDAKVRETAAHAIGGMGPEALIVLVRMLEHHDKYVRRHAVWALGKLGPLARAALPDLCRSLKDPDPRAASGAAQALGNLGADGADGVLALAEAMRGTNIVLCRLASKALSQIGPPALATLIAHLQHADPFVRGESALALGWMGTPARSAVPFLARVLRGSDVALSHTPAPTVTPTAIPVPNDSAALTPPQLNGPDGTSAEMTCRVYAAQALGRIGSAAAAALPDLRDAARHAPEPLCAAAQQAVRQIQGT</sequence>
<dbReference type="SMART" id="SM00567">
    <property type="entry name" value="EZ_HEAT"/>
    <property type="match status" value="7"/>
</dbReference>
<reference evidence="1 2" key="1">
    <citation type="submission" date="2018-01" db="EMBL/GenBank/DDBJ databases">
        <title>G. obscuriglobus.</title>
        <authorList>
            <person name="Franke J."/>
            <person name="Blomberg W."/>
            <person name="Selmecki A."/>
        </authorList>
    </citation>
    <scope>NUCLEOTIDE SEQUENCE [LARGE SCALE GENOMIC DNA]</scope>
    <source>
        <strain evidence="1 2">DSM 5831</strain>
    </source>
</reference>
<dbReference type="PANTHER" id="PTHR12697">
    <property type="entry name" value="PBS LYASE HEAT-LIKE PROTEIN"/>
    <property type="match status" value="1"/>
</dbReference>
<dbReference type="InterPro" id="IPR011989">
    <property type="entry name" value="ARM-like"/>
</dbReference>
<organism evidence="1 2">
    <name type="scientific">Gemmata obscuriglobus</name>
    <dbReference type="NCBI Taxonomy" id="114"/>
    <lineage>
        <taxon>Bacteria</taxon>
        <taxon>Pseudomonadati</taxon>
        <taxon>Planctomycetota</taxon>
        <taxon>Planctomycetia</taxon>
        <taxon>Gemmatales</taxon>
        <taxon>Gemmataceae</taxon>
        <taxon>Gemmata</taxon>
    </lineage>
</organism>
<keyword evidence="2" id="KW-1185">Reference proteome</keyword>
<evidence type="ECO:0000313" key="2">
    <source>
        <dbReference type="Proteomes" id="UP000245802"/>
    </source>
</evidence>
<dbReference type="KEGG" id="gog:C1280_22540"/>
<dbReference type="InterPro" id="IPR016024">
    <property type="entry name" value="ARM-type_fold"/>
</dbReference>
<dbReference type="AlphaFoldDB" id="A0A2Z3H920"/>
<dbReference type="GO" id="GO:0016491">
    <property type="term" value="F:oxidoreductase activity"/>
    <property type="evidence" value="ECO:0007669"/>
    <property type="project" value="TreeGrafter"/>
</dbReference>
<dbReference type="Gene3D" id="1.25.10.10">
    <property type="entry name" value="Leucine-rich Repeat Variant"/>
    <property type="match status" value="3"/>
</dbReference>